<evidence type="ECO:0000256" key="6">
    <source>
        <dbReference type="ARBA" id="ARBA00023014"/>
    </source>
</evidence>
<dbReference type="SUPFAM" id="SSF55961">
    <property type="entry name" value="Bet v1-like"/>
    <property type="match status" value="1"/>
</dbReference>
<proteinExistence type="inferred from homology"/>
<dbReference type="OrthoDB" id="7456916at2"/>
<keyword evidence="5" id="KW-0408">Iron</keyword>
<dbReference type="Pfam" id="PF00355">
    <property type="entry name" value="Rieske"/>
    <property type="match status" value="1"/>
</dbReference>
<sequence length="420" mass="47281">MSVQNAIDYSTIVKDGIINSRVYKDEKIFEDEIRKIFHNGWSFVAHDSEIPNPGDYVRRSIGREPYLVIRNRDGEVNVISNKCTHRGTLLCQEERGNVRGAITCWYHGWVFGLNGDLKSVPYGAGSKDLDHKCLPKATVGVYKGFVFATLNPNPVDFMDYLGEGASLIDRAVESSPVGKIRLNAGWAKFLYKTNWKLQCENNIDGYHVNYVHASLARSIESRYNEAVLAGEDELKTTAVDWGNGHSELFLAAGFSSDLEWLGYSDKKPMKPFAKAYCDQLREAYGDNRASRIIHDGPPHALIFPNLFLAETNIVYYEVDQVGVTVQRHTPMLLEGVSDEMNTRIIRLCEAALGPSSFFLPDDGVITERQDLAFDGGPMEIDLRRGMGREDRNGMGVMESHVTDEVTNRAFWSRYKEVMVA</sequence>
<dbReference type="PANTHER" id="PTHR43756">
    <property type="entry name" value="CHOLINE MONOOXYGENASE, CHLOROPLASTIC"/>
    <property type="match status" value="1"/>
</dbReference>
<evidence type="ECO:0000256" key="3">
    <source>
        <dbReference type="ARBA" id="ARBA00022723"/>
    </source>
</evidence>
<dbReference type="AlphaFoldDB" id="A0A2S7K189"/>
<evidence type="ECO:0000256" key="2">
    <source>
        <dbReference type="ARBA" id="ARBA00022714"/>
    </source>
</evidence>
<dbReference type="Pfam" id="PF00848">
    <property type="entry name" value="Ring_hydroxyl_A"/>
    <property type="match status" value="1"/>
</dbReference>
<evidence type="ECO:0000313" key="9">
    <source>
        <dbReference type="Proteomes" id="UP000239504"/>
    </source>
</evidence>
<dbReference type="Proteomes" id="UP000239504">
    <property type="component" value="Unassembled WGS sequence"/>
</dbReference>
<dbReference type="InterPro" id="IPR015879">
    <property type="entry name" value="Ring_hydroxy_dOase_asu_C_dom"/>
</dbReference>
<evidence type="ECO:0000313" key="8">
    <source>
        <dbReference type="EMBL" id="PQA86272.1"/>
    </source>
</evidence>
<gene>
    <name evidence="8" type="ORF">CW354_18155</name>
</gene>
<evidence type="ECO:0000256" key="4">
    <source>
        <dbReference type="ARBA" id="ARBA00023002"/>
    </source>
</evidence>
<keyword evidence="4" id="KW-0560">Oxidoreductase</keyword>
<accession>A0A2S7K189</accession>
<dbReference type="PROSITE" id="PS51296">
    <property type="entry name" value="RIESKE"/>
    <property type="match status" value="1"/>
</dbReference>
<organism evidence="8 9">
    <name type="scientific">Hyphococcus luteus</name>
    <dbReference type="NCBI Taxonomy" id="2058213"/>
    <lineage>
        <taxon>Bacteria</taxon>
        <taxon>Pseudomonadati</taxon>
        <taxon>Pseudomonadota</taxon>
        <taxon>Alphaproteobacteria</taxon>
        <taxon>Parvularculales</taxon>
        <taxon>Parvularculaceae</taxon>
        <taxon>Hyphococcus</taxon>
    </lineage>
</organism>
<dbReference type="PRINTS" id="PR00090">
    <property type="entry name" value="RNGDIOXGNASE"/>
</dbReference>
<keyword evidence="3" id="KW-0479">Metal-binding</keyword>
<dbReference type="InterPro" id="IPR036922">
    <property type="entry name" value="Rieske_2Fe-2S_sf"/>
</dbReference>
<dbReference type="GO" id="GO:0051537">
    <property type="term" value="F:2 iron, 2 sulfur cluster binding"/>
    <property type="evidence" value="ECO:0007669"/>
    <property type="project" value="UniProtKB-KW"/>
</dbReference>
<evidence type="ECO:0000256" key="1">
    <source>
        <dbReference type="ARBA" id="ARBA00008751"/>
    </source>
</evidence>
<keyword evidence="2" id="KW-0001">2Fe-2S</keyword>
<keyword evidence="9" id="KW-1185">Reference proteome</keyword>
<dbReference type="InterPro" id="IPR017941">
    <property type="entry name" value="Rieske_2Fe-2S"/>
</dbReference>
<dbReference type="Gene3D" id="2.102.10.10">
    <property type="entry name" value="Rieske [2Fe-2S] iron-sulphur domain"/>
    <property type="match status" value="1"/>
</dbReference>
<dbReference type="InterPro" id="IPR001663">
    <property type="entry name" value="Rng_hydr_dOase-A"/>
</dbReference>
<comment type="similarity">
    <text evidence="1">Belongs to the bacterial ring-hydroxylating dioxygenase alpha subunit family.</text>
</comment>
<dbReference type="CDD" id="cd03469">
    <property type="entry name" value="Rieske_RO_Alpha_N"/>
    <property type="match status" value="1"/>
</dbReference>
<keyword evidence="6" id="KW-0411">Iron-sulfur</keyword>
<evidence type="ECO:0000259" key="7">
    <source>
        <dbReference type="PROSITE" id="PS51296"/>
    </source>
</evidence>
<evidence type="ECO:0000256" key="5">
    <source>
        <dbReference type="ARBA" id="ARBA00023004"/>
    </source>
</evidence>
<dbReference type="RefSeq" id="WP_104831484.1">
    <property type="nucleotide sequence ID" value="NZ_PJCH01000015.1"/>
</dbReference>
<dbReference type="GO" id="GO:0005506">
    <property type="term" value="F:iron ion binding"/>
    <property type="evidence" value="ECO:0007669"/>
    <property type="project" value="InterPro"/>
</dbReference>
<dbReference type="EMBL" id="PJCH01000015">
    <property type="protein sequence ID" value="PQA86272.1"/>
    <property type="molecule type" value="Genomic_DNA"/>
</dbReference>
<name>A0A2S7K189_9PROT</name>
<protein>
    <submittedName>
        <fullName evidence="8">Ring-hydroxylating oxygenase subunit alpha</fullName>
    </submittedName>
</protein>
<dbReference type="SUPFAM" id="SSF50022">
    <property type="entry name" value="ISP domain"/>
    <property type="match status" value="1"/>
</dbReference>
<comment type="caution">
    <text evidence="8">The sequence shown here is derived from an EMBL/GenBank/DDBJ whole genome shotgun (WGS) entry which is preliminary data.</text>
</comment>
<feature type="domain" description="Rieske" evidence="7">
    <location>
        <begin position="41"/>
        <end position="148"/>
    </location>
</feature>
<reference evidence="8 9" key="1">
    <citation type="submission" date="2017-12" db="EMBL/GenBank/DDBJ databases">
        <authorList>
            <person name="Hurst M.R.H."/>
        </authorList>
    </citation>
    <scope>NUCLEOTIDE SEQUENCE [LARGE SCALE GENOMIC DNA]</scope>
    <source>
        <strain evidence="8 9">SY-3-19</strain>
    </source>
</reference>
<dbReference type="PANTHER" id="PTHR43756:SF1">
    <property type="entry name" value="3-PHENYLPROPIONATE_CINNAMIC ACID DIOXYGENASE SUBUNIT ALPHA"/>
    <property type="match status" value="1"/>
</dbReference>
<dbReference type="Gene3D" id="3.90.380.10">
    <property type="entry name" value="Naphthalene 1,2-dioxygenase Alpha Subunit, Chain A, domain 1"/>
    <property type="match status" value="1"/>
</dbReference>
<dbReference type="GO" id="GO:0016491">
    <property type="term" value="F:oxidoreductase activity"/>
    <property type="evidence" value="ECO:0007669"/>
    <property type="project" value="UniProtKB-KW"/>
</dbReference>